<feature type="domain" description="HMA" evidence="1">
    <location>
        <begin position="1"/>
        <end position="57"/>
    </location>
</feature>
<dbReference type="InterPro" id="IPR036163">
    <property type="entry name" value="HMA_dom_sf"/>
</dbReference>
<dbReference type="Gene3D" id="3.30.70.100">
    <property type="match status" value="1"/>
</dbReference>
<dbReference type="AlphaFoldDB" id="A0A1Q4VG67"/>
<organism evidence="2 3">
    <name type="scientific">Streptomyces uncialis</name>
    <dbReference type="NCBI Taxonomy" id="1048205"/>
    <lineage>
        <taxon>Bacteria</taxon>
        <taxon>Bacillati</taxon>
        <taxon>Actinomycetota</taxon>
        <taxon>Actinomycetes</taxon>
        <taxon>Kitasatosporales</taxon>
        <taxon>Streptomycetaceae</taxon>
        <taxon>Streptomyces</taxon>
    </lineage>
</organism>
<dbReference type="CDD" id="cd00371">
    <property type="entry name" value="HMA"/>
    <property type="match status" value="1"/>
</dbReference>
<sequence length="59" mass="6113">MVCGNCADLITEEVSRIAGVTGVSVAVEAGTVTVTSDRPLPLTEVRAAVEEAGYEIQHP</sequence>
<gene>
    <name evidence="2" type="ORF">AB852_06845</name>
</gene>
<evidence type="ECO:0000259" key="1">
    <source>
        <dbReference type="PROSITE" id="PS50846"/>
    </source>
</evidence>
<dbReference type="EMBL" id="LFBV01000001">
    <property type="protein sequence ID" value="OKH96805.1"/>
    <property type="molecule type" value="Genomic_DNA"/>
</dbReference>
<dbReference type="SUPFAM" id="SSF55008">
    <property type="entry name" value="HMA, heavy metal-associated domain"/>
    <property type="match status" value="1"/>
</dbReference>
<dbReference type="STRING" id="1048205.AB852_06845"/>
<dbReference type="InterPro" id="IPR006121">
    <property type="entry name" value="HMA_dom"/>
</dbReference>
<dbReference type="GO" id="GO:0046872">
    <property type="term" value="F:metal ion binding"/>
    <property type="evidence" value="ECO:0007669"/>
    <property type="project" value="InterPro"/>
</dbReference>
<protein>
    <recommendedName>
        <fullName evidence="1">HMA domain-containing protein</fullName>
    </recommendedName>
</protein>
<reference evidence="2 3" key="1">
    <citation type="submission" date="2015-06" db="EMBL/GenBank/DDBJ databases">
        <title>Cloning and characterization of the uncialamcin biosynthetic gene cluster.</title>
        <authorList>
            <person name="Yan X."/>
            <person name="Huang T."/>
            <person name="Ge H."/>
            <person name="Shen B."/>
        </authorList>
    </citation>
    <scope>NUCLEOTIDE SEQUENCE [LARGE SCALE GENOMIC DNA]</scope>
    <source>
        <strain evidence="2 3">DCA2648</strain>
    </source>
</reference>
<dbReference type="Proteomes" id="UP000186455">
    <property type="component" value="Unassembled WGS sequence"/>
</dbReference>
<evidence type="ECO:0000313" key="2">
    <source>
        <dbReference type="EMBL" id="OKH96805.1"/>
    </source>
</evidence>
<proteinExistence type="predicted"/>
<accession>A0A1Q4VG67</accession>
<comment type="caution">
    <text evidence="2">The sequence shown here is derived from an EMBL/GenBank/DDBJ whole genome shotgun (WGS) entry which is preliminary data.</text>
</comment>
<name>A0A1Q4VG67_9ACTN</name>
<dbReference type="PROSITE" id="PS50846">
    <property type="entry name" value="HMA_2"/>
    <property type="match status" value="1"/>
</dbReference>
<evidence type="ECO:0000313" key="3">
    <source>
        <dbReference type="Proteomes" id="UP000186455"/>
    </source>
</evidence>
<keyword evidence="3" id="KW-1185">Reference proteome</keyword>
<dbReference type="Pfam" id="PF00403">
    <property type="entry name" value="HMA"/>
    <property type="match status" value="1"/>
</dbReference>